<protein>
    <submittedName>
        <fullName evidence="5 6">Outer membrane protein assembly factor BamE</fullName>
    </submittedName>
</protein>
<dbReference type="Gene3D" id="3.30.1450.10">
    <property type="match status" value="1"/>
</dbReference>
<evidence type="ECO:0000313" key="8">
    <source>
        <dbReference type="Proteomes" id="UP000565205"/>
    </source>
</evidence>
<dbReference type="EMBL" id="JACHXV010000004">
    <property type="protein sequence ID" value="MBB3173463.1"/>
    <property type="molecule type" value="Genomic_DNA"/>
</dbReference>
<dbReference type="PANTHER" id="PTHR37482:SF1">
    <property type="entry name" value="OUTER MEMBRANE PROTEIN ASSEMBLY FACTOR BAME"/>
    <property type="match status" value="1"/>
</dbReference>
<keyword evidence="3" id="KW-0998">Cell outer membrane</keyword>
<dbReference type="Proteomes" id="UP000557688">
    <property type="component" value="Unassembled WGS sequence"/>
</dbReference>
<dbReference type="Proteomes" id="UP000565205">
    <property type="component" value="Unassembled WGS sequence"/>
</dbReference>
<sequence>MRSSLAQTPARRRRLGWAAVIVPTLAIALNGCSLFAPIPTQRGLLFEQNDLANIQPGSSTQADVQQILGTPTTRATFDDNTWIYISEVTEPVVMGFPRIDQQRVIALSFAPSGTLQTMKLLTGKDAREVAMVSQTTPSPGSKASILQQLLGNVGRYNPASGLGGLGGLGSMGNNGYGHGGSGNSLP</sequence>
<organism evidence="6 8">
    <name type="scientific">Endobacter medicaginis</name>
    <dbReference type="NCBI Taxonomy" id="1181271"/>
    <lineage>
        <taxon>Bacteria</taxon>
        <taxon>Pseudomonadati</taxon>
        <taxon>Pseudomonadota</taxon>
        <taxon>Alphaproteobacteria</taxon>
        <taxon>Acetobacterales</taxon>
        <taxon>Acetobacteraceae</taxon>
        <taxon>Endobacter</taxon>
    </lineage>
</organism>
<evidence type="ECO:0000313" key="6">
    <source>
        <dbReference type="EMBL" id="NVN30718.1"/>
    </source>
</evidence>
<dbReference type="AlphaFoldDB" id="A0A850NV68"/>
<dbReference type="PANTHER" id="PTHR37482">
    <property type="entry name" value="OUTER MEMBRANE PROTEIN ASSEMBLY FACTOR BAME"/>
    <property type="match status" value="1"/>
</dbReference>
<dbReference type="GO" id="GO:0051205">
    <property type="term" value="P:protein insertion into membrane"/>
    <property type="evidence" value="ECO:0007669"/>
    <property type="project" value="TreeGrafter"/>
</dbReference>
<dbReference type="GO" id="GO:1990063">
    <property type="term" value="C:Bam protein complex"/>
    <property type="evidence" value="ECO:0007669"/>
    <property type="project" value="TreeGrafter"/>
</dbReference>
<dbReference type="Pfam" id="PF04355">
    <property type="entry name" value="BamE"/>
    <property type="match status" value="1"/>
</dbReference>
<evidence type="ECO:0000313" key="5">
    <source>
        <dbReference type="EMBL" id="MBB3173463.1"/>
    </source>
</evidence>
<keyword evidence="7" id="KW-1185">Reference proteome</keyword>
<keyword evidence="2" id="KW-0472">Membrane</keyword>
<keyword evidence="1" id="KW-0732">Signal</keyword>
<dbReference type="InterPro" id="IPR026592">
    <property type="entry name" value="BamE"/>
</dbReference>
<dbReference type="RefSeq" id="WP_176624477.1">
    <property type="nucleotide sequence ID" value="NZ_JACHXV010000004.1"/>
</dbReference>
<accession>A0A850NV68</accession>
<dbReference type="InterPro" id="IPR037873">
    <property type="entry name" value="BamE-like"/>
</dbReference>
<dbReference type="GO" id="GO:0043165">
    <property type="term" value="P:Gram-negative-bacterium-type cell outer membrane assembly"/>
    <property type="evidence" value="ECO:0007669"/>
    <property type="project" value="TreeGrafter"/>
</dbReference>
<evidence type="ECO:0000256" key="2">
    <source>
        <dbReference type="ARBA" id="ARBA00023136"/>
    </source>
</evidence>
<evidence type="ECO:0000313" key="7">
    <source>
        <dbReference type="Proteomes" id="UP000557688"/>
    </source>
</evidence>
<comment type="caution">
    <text evidence="6">The sequence shown here is derived from an EMBL/GenBank/DDBJ whole genome shotgun (WGS) entry which is preliminary data.</text>
</comment>
<evidence type="ECO:0000256" key="3">
    <source>
        <dbReference type="ARBA" id="ARBA00023237"/>
    </source>
</evidence>
<keyword evidence="5" id="KW-0449">Lipoprotein</keyword>
<evidence type="ECO:0000256" key="1">
    <source>
        <dbReference type="ARBA" id="ARBA00022729"/>
    </source>
</evidence>
<reference evidence="5 7" key="2">
    <citation type="submission" date="2020-08" db="EMBL/GenBank/DDBJ databases">
        <title>Genomic Encyclopedia of Type Strains, Phase III (KMG-III): the genomes of soil and plant-associated and newly described type strains.</title>
        <authorList>
            <person name="Whitman W."/>
        </authorList>
    </citation>
    <scope>NUCLEOTIDE SEQUENCE [LARGE SCALE GENOMIC DNA]</scope>
    <source>
        <strain evidence="5 7">CECT 8088</strain>
    </source>
</reference>
<name>A0A850NV68_9PROT</name>
<dbReference type="GO" id="GO:0030674">
    <property type="term" value="F:protein-macromolecule adaptor activity"/>
    <property type="evidence" value="ECO:0007669"/>
    <property type="project" value="TreeGrafter"/>
</dbReference>
<feature type="domain" description="Outer membrane protein assembly factor BamE" evidence="4">
    <location>
        <begin position="43"/>
        <end position="116"/>
    </location>
</feature>
<gene>
    <name evidence="5" type="ORF">FHR90_001286</name>
    <name evidence="6" type="ORF">HUK83_10295</name>
</gene>
<reference evidence="6 8" key="1">
    <citation type="submission" date="2020-06" db="EMBL/GenBank/DDBJ databases">
        <title>Description of novel acetic acid bacteria.</title>
        <authorList>
            <person name="Sombolestani A."/>
        </authorList>
    </citation>
    <scope>NUCLEOTIDE SEQUENCE [LARGE SCALE GENOMIC DNA]</scope>
    <source>
        <strain evidence="6 8">LMG 26838</strain>
    </source>
</reference>
<evidence type="ECO:0000259" key="4">
    <source>
        <dbReference type="Pfam" id="PF04355"/>
    </source>
</evidence>
<proteinExistence type="predicted"/>
<dbReference type="InterPro" id="IPR007450">
    <property type="entry name" value="BamE_dom"/>
</dbReference>
<dbReference type="EMBL" id="JABXXQ010000205">
    <property type="protein sequence ID" value="NVN30718.1"/>
    <property type="molecule type" value="Genomic_DNA"/>
</dbReference>